<keyword evidence="3" id="KW-1185">Reference proteome</keyword>
<dbReference type="Proteomes" id="UP001500466">
    <property type="component" value="Unassembled WGS sequence"/>
</dbReference>
<feature type="compositionally biased region" description="Basic and acidic residues" evidence="1">
    <location>
        <begin position="13"/>
        <end position="31"/>
    </location>
</feature>
<gene>
    <name evidence="2" type="ORF">GCM10023205_84600</name>
</gene>
<feature type="compositionally biased region" description="Gly residues" evidence="1">
    <location>
        <begin position="1"/>
        <end position="12"/>
    </location>
</feature>
<organism evidence="2 3">
    <name type="scientific">Yinghuangia aomiensis</name>
    <dbReference type="NCBI Taxonomy" id="676205"/>
    <lineage>
        <taxon>Bacteria</taxon>
        <taxon>Bacillati</taxon>
        <taxon>Actinomycetota</taxon>
        <taxon>Actinomycetes</taxon>
        <taxon>Kitasatosporales</taxon>
        <taxon>Streptomycetaceae</taxon>
        <taxon>Yinghuangia</taxon>
    </lineage>
</organism>
<reference evidence="3" key="1">
    <citation type="journal article" date="2019" name="Int. J. Syst. Evol. Microbiol.">
        <title>The Global Catalogue of Microorganisms (GCM) 10K type strain sequencing project: providing services to taxonomists for standard genome sequencing and annotation.</title>
        <authorList>
            <consortium name="The Broad Institute Genomics Platform"/>
            <consortium name="The Broad Institute Genome Sequencing Center for Infectious Disease"/>
            <person name="Wu L."/>
            <person name="Ma J."/>
        </authorList>
    </citation>
    <scope>NUCLEOTIDE SEQUENCE [LARGE SCALE GENOMIC DNA]</scope>
    <source>
        <strain evidence="3">JCM 17986</strain>
    </source>
</reference>
<evidence type="ECO:0000313" key="3">
    <source>
        <dbReference type="Proteomes" id="UP001500466"/>
    </source>
</evidence>
<comment type="caution">
    <text evidence="2">The sequence shown here is derived from an EMBL/GenBank/DDBJ whole genome shotgun (WGS) entry which is preliminary data.</text>
</comment>
<evidence type="ECO:0008006" key="4">
    <source>
        <dbReference type="Google" id="ProtNLM"/>
    </source>
</evidence>
<accession>A0ABP9IHH7</accession>
<proteinExistence type="predicted"/>
<evidence type="ECO:0000256" key="1">
    <source>
        <dbReference type="SAM" id="MobiDB-lite"/>
    </source>
</evidence>
<sequence length="109" mass="11853">MSRGRAGAGAGRTGRERDGVPDRAPARDNGVRRNRASRRAPTPLEDSMPNTQVHEPGQQESHEDVHVVMSPERVIVTGRDMHPSDEDVTSEQTSHASETSQAEGARTDD</sequence>
<feature type="compositionally biased region" description="Polar residues" evidence="1">
    <location>
        <begin position="90"/>
        <end position="102"/>
    </location>
</feature>
<feature type="region of interest" description="Disordered" evidence="1">
    <location>
        <begin position="1"/>
        <end position="109"/>
    </location>
</feature>
<name>A0ABP9IHH7_9ACTN</name>
<evidence type="ECO:0000313" key="2">
    <source>
        <dbReference type="EMBL" id="GAA4997956.1"/>
    </source>
</evidence>
<protein>
    <recommendedName>
        <fullName evidence="4">DUF2382 domain-containing protein</fullName>
    </recommendedName>
</protein>
<dbReference type="EMBL" id="BAABHS010000075">
    <property type="protein sequence ID" value="GAA4997956.1"/>
    <property type="molecule type" value="Genomic_DNA"/>
</dbReference>